<name>A0A9Q1CKT1_HOLLE</name>
<feature type="compositionally biased region" description="Basic and acidic residues" evidence="1">
    <location>
        <begin position="692"/>
        <end position="716"/>
    </location>
</feature>
<dbReference type="EMBL" id="JAIZAY010000002">
    <property type="protein sequence ID" value="KAJ8046374.1"/>
    <property type="molecule type" value="Genomic_DNA"/>
</dbReference>
<accession>A0A9Q1CKT1</accession>
<feature type="compositionally biased region" description="Acidic residues" evidence="1">
    <location>
        <begin position="81"/>
        <end position="115"/>
    </location>
</feature>
<sequence length="816" mass="94278">MITDTSQKDEFIEQMGWEDRQADIEDVPRSTMITDTSQKDEFIEQMGWEDRQADIEDVPRSTMITDTSQMDEFIEQMIHNDDDDGDFEDDDDKNDEYVPDSCDSDSEDDEIDQFESTDRPSSKRRIRTYPNLMQRYKKPARKCPYCSKYYVEKLTRHITTVHKDMKAVIEAMELPKKERDRAFDLMRKEGILLANKQIMKSSTTTEYQRERNTGNDDPLVMCAICKGFFSSRFFSRHKLRCQGDSCLESCPVPVSLMVSEPDTQINLTEFKKEILCKFRHDDVGETCRNDPTIVTIGKRLWDKGKAKENKKTEVRKSVMSDMRRLASLYKCFKEQSKIHSTFEVEESGTSQDMFRRRSFNVLIEAIHSYTSNEGKAGVKSGLKLGLYYLLKKASKVIKATHLMEEKDSEASEIDKFISVLELNYNFVFGDAMYQININRQKNLRKPAALPVEDDVHKLRNYTLDAMASMVNDEYAVWDSHRFSKLRNLTVSRLTLFNARRGGEPSRMSLEEWQQASSNAWIDKQKASLISDPLEKHLLNDLKITYQAGKGNNHLVPILFPADCIAAMELLTCKEVRATAGVKAENQYVFACTQTSSNHVSGWHAMNGICDDANVVNKSNLTATKNRHRISTIYASFDLPENERTLFFKHMGHSAEINENIYQAPAAVMEVTRVGKQLQHIDNNQHMREELWNDHDESSSNEDQHMREELWNDHDESSSSEGKKRKYKGSSSDKRNSKNEQKSKLGRPYTKWGKKDATKVAKYFNDIITGQSCKTIPGRADVEVFLKKHKLEASYSWITIRTKVMNERVKHLQKAQE</sequence>
<reference evidence="2" key="1">
    <citation type="submission" date="2021-10" db="EMBL/GenBank/DDBJ databases">
        <title>Tropical sea cucumber genome reveals ecological adaptation and Cuvierian tubules defense mechanism.</title>
        <authorList>
            <person name="Chen T."/>
        </authorList>
    </citation>
    <scope>NUCLEOTIDE SEQUENCE</scope>
    <source>
        <strain evidence="2">Nanhai2018</strain>
        <tissue evidence="2">Muscle</tissue>
    </source>
</reference>
<dbReference type="AlphaFoldDB" id="A0A9Q1CKT1"/>
<dbReference type="Proteomes" id="UP001152320">
    <property type="component" value="Chromosome 2"/>
</dbReference>
<protein>
    <submittedName>
        <fullName evidence="2">Uncharacterized protein</fullName>
    </submittedName>
</protein>
<gene>
    <name evidence="2" type="ORF">HOLleu_05024</name>
</gene>
<feature type="region of interest" description="Disordered" evidence="1">
    <location>
        <begin position="692"/>
        <end position="750"/>
    </location>
</feature>
<organism evidence="2 3">
    <name type="scientific">Holothuria leucospilota</name>
    <name type="common">Black long sea cucumber</name>
    <name type="synonym">Mertensiothuria leucospilota</name>
    <dbReference type="NCBI Taxonomy" id="206669"/>
    <lineage>
        <taxon>Eukaryota</taxon>
        <taxon>Metazoa</taxon>
        <taxon>Echinodermata</taxon>
        <taxon>Eleutherozoa</taxon>
        <taxon>Echinozoa</taxon>
        <taxon>Holothuroidea</taxon>
        <taxon>Aspidochirotacea</taxon>
        <taxon>Aspidochirotida</taxon>
        <taxon>Holothuriidae</taxon>
        <taxon>Holothuria</taxon>
    </lineage>
</organism>
<dbReference type="PANTHER" id="PTHR33480">
    <property type="entry name" value="SET DOMAIN-CONTAINING PROTEIN-RELATED"/>
    <property type="match status" value="1"/>
</dbReference>
<feature type="compositionally biased region" description="Basic and acidic residues" evidence="1">
    <location>
        <begin position="730"/>
        <end position="742"/>
    </location>
</feature>
<proteinExistence type="predicted"/>
<evidence type="ECO:0000313" key="2">
    <source>
        <dbReference type="EMBL" id="KAJ8046374.1"/>
    </source>
</evidence>
<feature type="compositionally biased region" description="Basic and acidic residues" evidence="1">
    <location>
        <begin position="1"/>
        <end position="28"/>
    </location>
</feature>
<feature type="region of interest" description="Disordered" evidence="1">
    <location>
        <begin position="1"/>
        <end position="39"/>
    </location>
</feature>
<feature type="region of interest" description="Disordered" evidence="1">
    <location>
        <begin position="80"/>
        <end position="127"/>
    </location>
</feature>
<evidence type="ECO:0000256" key="1">
    <source>
        <dbReference type="SAM" id="MobiDB-lite"/>
    </source>
</evidence>
<comment type="caution">
    <text evidence="2">The sequence shown here is derived from an EMBL/GenBank/DDBJ whole genome shotgun (WGS) entry which is preliminary data.</text>
</comment>
<dbReference type="PANTHER" id="PTHR33480:SF1">
    <property type="entry name" value="TYR RECOMBINASE DOMAIN-CONTAINING PROTEIN"/>
    <property type="match status" value="1"/>
</dbReference>
<evidence type="ECO:0000313" key="3">
    <source>
        <dbReference type="Proteomes" id="UP001152320"/>
    </source>
</evidence>
<keyword evidence="3" id="KW-1185">Reference proteome</keyword>
<dbReference type="OrthoDB" id="10066064at2759"/>